<dbReference type="InterPro" id="IPR011333">
    <property type="entry name" value="SKP1/BTB/POZ_sf"/>
</dbReference>
<evidence type="ECO:0000313" key="3">
    <source>
        <dbReference type="Proteomes" id="UP001500889"/>
    </source>
</evidence>
<keyword evidence="3" id="KW-1185">Reference proteome</keyword>
<sequence length="122" mass="14186">MSDVNNNKMAENKPVVLVELHNKDETIIVEKSIANRLVPGNELIKNEHLYFPDIGSAVLRKLILWTCYHKNETQPRPDDDRSDWYRLFFDMDLDVLNELVKAADVFGIISLSEYIQRHDASE</sequence>
<dbReference type="SMART" id="SM00512">
    <property type="entry name" value="Skp1"/>
    <property type="match status" value="1"/>
</dbReference>
<dbReference type="EMBL" id="AP029266">
    <property type="protein sequence ID" value="BFG01193.1"/>
    <property type="molecule type" value="Genomic_DNA"/>
</dbReference>
<proteinExistence type="inferred from homology"/>
<dbReference type="AlphaFoldDB" id="A0AAU9FYG6"/>
<accession>A0AAU9FYG6</accession>
<comment type="similarity">
    <text evidence="1">Belongs to the SKP1 family.</text>
</comment>
<evidence type="ECO:0000313" key="2">
    <source>
        <dbReference type="EMBL" id="BFG01193.1"/>
    </source>
</evidence>
<name>A0AAU9FYG6_DROMD</name>
<protein>
    <submittedName>
        <fullName evidence="2">E3 ubiquitin ligase complex SCF subunit sconC-like</fullName>
    </submittedName>
</protein>
<dbReference type="Proteomes" id="UP001500889">
    <property type="component" value="Chromosome A"/>
</dbReference>
<reference evidence="2 3" key="1">
    <citation type="submission" date="2024-02" db="EMBL/GenBank/DDBJ databases">
        <title>A chromosome-level genome assembly of Drosophila madeirensis, a fruit fly species endemic to Madeira island.</title>
        <authorList>
            <person name="Tomihara K."/>
            <person name="Llopart A."/>
            <person name="Yamamoto D."/>
        </authorList>
    </citation>
    <scope>NUCLEOTIDE SEQUENCE [LARGE SCALE GENOMIC DNA]</scope>
    <source>
        <strain evidence="2 3">RF1</strain>
    </source>
</reference>
<organism evidence="2 3">
    <name type="scientific">Drosophila madeirensis</name>
    <name type="common">Fruit fly</name>
    <dbReference type="NCBI Taxonomy" id="30013"/>
    <lineage>
        <taxon>Eukaryota</taxon>
        <taxon>Metazoa</taxon>
        <taxon>Ecdysozoa</taxon>
        <taxon>Arthropoda</taxon>
        <taxon>Hexapoda</taxon>
        <taxon>Insecta</taxon>
        <taxon>Pterygota</taxon>
        <taxon>Neoptera</taxon>
        <taxon>Endopterygota</taxon>
        <taxon>Diptera</taxon>
        <taxon>Brachycera</taxon>
        <taxon>Muscomorpha</taxon>
        <taxon>Ephydroidea</taxon>
        <taxon>Drosophilidae</taxon>
        <taxon>Drosophila</taxon>
        <taxon>Sophophora</taxon>
    </lineage>
</organism>
<dbReference type="Gene3D" id="3.30.710.10">
    <property type="entry name" value="Potassium Channel Kv1.1, Chain A"/>
    <property type="match status" value="1"/>
</dbReference>
<gene>
    <name evidence="2" type="ORF">DMAD_01008</name>
</gene>
<evidence type="ECO:0000256" key="1">
    <source>
        <dbReference type="ARBA" id="ARBA00009993"/>
    </source>
</evidence>
<dbReference type="GO" id="GO:0006511">
    <property type="term" value="P:ubiquitin-dependent protein catabolic process"/>
    <property type="evidence" value="ECO:0007669"/>
    <property type="project" value="InterPro"/>
</dbReference>
<dbReference type="InterPro" id="IPR001232">
    <property type="entry name" value="SKP1-like"/>
</dbReference>